<accession>A0ABZ0Y619</accession>
<reference evidence="1 2" key="1">
    <citation type="submission" date="2023-11" db="EMBL/GenBank/DDBJ databases">
        <title>MicrobeMod: A computational toolkit for identifying prokaryotic methylation and restriction-modification with nanopore sequencing.</title>
        <authorList>
            <person name="Crits-Christoph A."/>
            <person name="Kang S.C."/>
            <person name="Lee H."/>
            <person name="Ostrov N."/>
        </authorList>
    </citation>
    <scope>NUCLEOTIDE SEQUENCE [LARGE SCALE GENOMIC DNA]</scope>
    <source>
        <strain evidence="1 2">ATCC 25935</strain>
    </source>
</reference>
<gene>
    <name evidence="1" type="ORF">SR858_12115</name>
</gene>
<evidence type="ECO:0000313" key="2">
    <source>
        <dbReference type="Proteomes" id="UP001326110"/>
    </source>
</evidence>
<evidence type="ECO:0000313" key="1">
    <source>
        <dbReference type="EMBL" id="WQH07039.1"/>
    </source>
</evidence>
<keyword evidence="2" id="KW-1185">Reference proteome</keyword>
<dbReference type="Proteomes" id="UP001326110">
    <property type="component" value="Chromosome"/>
</dbReference>
<dbReference type="EMBL" id="CP140152">
    <property type="protein sequence ID" value="WQH07039.1"/>
    <property type="molecule type" value="Genomic_DNA"/>
</dbReference>
<dbReference type="RefSeq" id="WP_026637138.1">
    <property type="nucleotide sequence ID" value="NZ_CP140152.1"/>
</dbReference>
<sequence>MDENIYSLLLKSATGLTLLGTLRYSIDFTTALDASADRQQQAATIGGVVYPARGSITIPFLTGLQPVPLSGFAIYVQMGQPLLNWFYSEDAARGLTVQFNPIGFERIAGGLLSQLPNSNVVEYAFLGRRIALPA</sequence>
<protein>
    <submittedName>
        <fullName evidence="1">Uncharacterized protein</fullName>
    </submittedName>
</protein>
<dbReference type="GeneID" id="43162847"/>
<proteinExistence type="predicted"/>
<organism evidence="1 2">
    <name type="scientific">Duganella zoogloeoides</name>
    <dbReference type="NCBI Taxonomy" id="75659"/>
    <lineage>
        <taxon>Bacteria</taxon>
        <taxon>Pseudomonadati</taxon>
        <taxon>Pseudomonadota</taxon>
        <taxon>Betaproteobacteria</taxon>
        <taxon>Burkholderiales</taxon>
        <taxon>Oxalobacteraceae</taxon>
        <taxon>Telluria group</taxon>
        <taxon>Duganella</taxon>
    </lineage>
</organism>
<name>A0ABZ0Y619_9BURK</name>